<dbReference type="PROSITE" id="PS51841">
    <property type="entry name" value="LTD"/>
    <property type="match status" value="1"/>
</dbReference>
<sequence length="620" mass="68210">MKHFYILFLFISSLAYSQIPSNYYDSANGLSGYTLKTELKNIVSNGHIARTYDQLYDGNGISGSNGYVDTHSDINVSSGNNYENDGTILDFYSENPIGADPYNYTHGNDQCGNQMAEGDCYNREHLVPQSSFSSAFPMQSDIHHVIPTDGRVNNFRGSLPFGIVDNSDPDLWVSMNGSKRGDSDVSGYSGDMFEPIDEFKGDIARALLYFAVRYEDTVDDYTSFVMFNGTNDEVFQTWAIDLLLDWHNNIDPVDQREIDRNNEAYNFQGNANPFVDHPEYASMIWNPTADTEAPTAPTNLVASNPTLSTIDLTWTASTDNVGVTQYDIYIGGSYSESVVGTSTTITGLVSNTPYCFTVFARDAAMNTSASSNQSCETTLDTSGGTNDLFFSEYVEGSGTNKALEIANFTGGSVNLSNYTLKLAFNSNSFSTVYNFPNISIANGDVFVVANSGLDSACQPQQDDVNNGITSFNGNDAIGLFKNNVLIDIIGIEGDGNDFAENVTLQRQESIEFPTTTYNSAEWNILPNNDCSGLGSHSQVLNIESFEVLNFSIYPNPTRGNTLYLSTNTNLQFEVFSILGKKVSEGNLIRNQIDISDLKKGIYLIKFTVGENSKTYKLVRL</sequence>
<dbReference type="InterPro" id="IPR044925">
    <property type="entry name" value="His-Me_finger_sf"/>
</dbReference>
<proteinExistence type="inferred from homology"/>
<dbReference type="SMART" id="SM00060">
    <property type="entry name" value="FN3"/>
    <property type="match status" value="1"/>
</dbReference>
<dbReference type="SUPFAM" id="SSF49265">
    <property type="entry name" value="Fibronectin type III"/>
    <property type="match status" value="1"/>
</dbReference>
<evidence type="ECO:0000256" key="2">
    <source>
        <dbReference type="ARBA" id="ARBA00022722"/>
    </source>
</evidence>
<evidence type="ECO:0000313" key="8">
    <source>
        <dbReference type="EMBL" id="MCA0153433.1"/>
    </source>
</evidence>
<dbReference type="RefSeq" id="WP_224478393.1">
    <property type="nucleotide sequence ID" value="NZ_JAIUJS010000004.1"/>
</dbReference>
<feature type="domain" description="LTD" evidence="7">
    <location>
        <begin position="376"/>
        <end position="506"/>
    </location>
</feature>
<evidence type="ECO:0000256" key="5">
    <source>
        <dbReference type="SAM" id="SignalP"/>
    </source>
</evidence>
<evidence type="ECO:0000259" key="7">
    <source>
        <dbReference type="PROSITE" id="PS51841"/>
    </source>
</evidence>
<dbReference type="InterPro" id="IPR026444">
    <property type="entry name" value="Secre_tail"/>
</dbReference>
<keyword evidence="4" id="KW-0378">Hydrolase</keyword>
<evidence type="ECO:0000256" key="1">
    <source>
        <dbReference type="ARBA" id="ARBA00006429"/>
    </source>
</evidence>
<dbReference type="InterPro" id="IPR003961">
    <property type="entry name" value="FN3_dom"/>
</dbReference>
<protein>
    <submittedName>
        <fullName evidence="8">Endonuclease</fullName>
    </submittedName>
</protein>
<feature type="domain" description="Fibronectin type-III" evidence="6">
    <location>
        <begin position="296"/>
        <end position="381"/>
    </location>
</feature>
<keyword evidence="3 5" id="KW-0732">Signal</keyword>
<dbReference type="SUPFAM" id="SSF74853">
    <property type="entry name" value="Lamin A/C globular tail domain"/>
    <property type="match status" value="1"/>
</dbReference>
<dbReference type="GO" id="GO:0004519">
    <property type="term" value="F:endonuclease activity"/>
    <property type="evidence" value="ECO:0007669"/>
    <property type="project" value="UniProtKB-KW"/>
</dbReference>
<comment type="caution">
    <text evidence="8">The sequence shown here is derived from an EMBL/GenBank/DDBJ whole genome shotgun (WGS) entry which is preliminary data.</text>
</comment>
<dbReference type="InterPro" id="IPR036415">
    <property type="entry name" value="Lamin_tail_dom_sf"/>
</dbReference>
<dbReference type="InterPro" id="IPR001322">
    <property type="entry name" value="Lamin_tail_dom"/>
</dbReference>
<dbReference type="InterPro" id="IPR013783">
    <property type="entry name" value="Ig-like_fold"/>
</dbReference>
<dbReference type="NCBIfam" id="TIGR04183">
    <property type="entry name" value="Por_Secre_tail"/>
    <property type="match status" value="1"/>
</dbReference>
<feature type="signal peptide" evidence="5">
    <location>
        <begin position="1"/>
        <end position="17"/>
    </location>
</feature>
<organism evidence="8 9">
    <name type="scientific">Winogradskyella vincentii</name>
    <dbReference type="NCBI Taxonomy" id="2877122"/>
    <lineage>
        <taxon>Bacteria</taxon>
        <taxon>Pseudomonadati</taxon>
        <taxon>Bacteroidota</taxon>
        <taxon>Flavobacteriia</taxon>
        <taxon>Flavobacteriales</taxon>
        <taxon>Flavobacteriaceae</taxon>
        <taxon>Winogradskyella</taxon>
    </lineage>
</organism>
<keyword evidence="8" id="KW-0255">Endonuclease</keyword>
<comment type="similarity">
    <text evidence="1">Belongs to the EndA/NucM nuclease family.</text>
</comment>
<keyword evidence="2" id="KW-0540">Nuclease</keyword>
<reference evidence="9" key="1">
    <citation type="submission" date="2023-07" db="EMBL/GenBank/DDBJ databases">
        <authorList>
            <person name="Yue Y."/>
        </authorList>
    </citation>
    <scope>NUCLEOTIDE SEQUENCE [LARGE SCALE GENOMIC DNA]</scope>
    <source>
        <strain evidence="9">2Y89</strain>
    </source>
</reference>
<dbReference type="InterPro" id="IPR007346">
    <property type="entry name" value="Endonuclease-I"/>
</dbReference>
<dbReference type="CDD" id="cd00063">
    <property type="entry name" value="FN3"/>
    <property type="match status" value="1"/>
</dbReference>
<dbReference type="SUPFAM" id="SSF54060">
    <property type="entry name" value="His-Me finger endonucleases"/>
    <property type="match status" value="1"/>
</dbReference>
<keyword evidence="9" id="KW-1185">Reference proteome</keyword>
<dbReference type="Pfam" id="PF00932">
    <property type="entry name" value="LTD"/>
    <property type="match status" value="1"/>
</dbReference>
<dbReference type="Proteomes" id="UP001198402">
    <property type="component" value="Unassembled WGS sequence"/>
</dbReference>
<evidence type="ECO:0000313" key="9">
    <source>
        <dbReference type="Proteomes" id="UP001198402"/>
    </source>
</evidence>
<dbReference type="Pfam" id="PF00041">
    <property type="entry name" value="fn3"/>
    <property type="match status" value="1"/>
</dbReference>
<feature type="chain" id="PRO_5047054814" evidence="5">
    <location>
        <begin position="18"/>
        <end position="620"/>
    </location>
</feature>
<dbReference type="Pfam" id="PF04231">
    <property type="entry name" value="Endonuclease_1"/>
    <property type="match status" value="1"/>
</dbReference>
<accession>A0ABS7Y413</accession>
<dbReference type="PANTHER" id="PTHR33607">
    <property type="entry name" value="ENDONUCLEASE-1"/>
    <property type="match status" value="1"/>
</dbReference>
<name>A0ABS7Y413_9FLAO</name>
<gene>
    <name evidence="8" type="ORF">LBV24_09420</name>
</gene>
<dbReference type="PROSITE" id="PS50853">
    <property type="entry name" value="FN3"/>
    <property type="match status" value="1"/>
</dbReference>
<dbReference type="Pfam" id="PF18962">
    <property type="entry name" value="Por_Secre_tail"/>
    <property type="match status" value="1"/>
</dbReference>
<dbReference type="Gene3D" id="2.60.40.10">
    <property type="entry name" value="Immunoglobulins"/>
    <property type="match status" value="1"/>
</dbReference>
<dbReference type="InterPro" id="IPR036116">
    <property type="entry name" value="FN3_sf"/>
</dbReference>
<evidence type="ECO:0000256" key="3">
    <source>
        <dbReference type="ARBA" id="ARBA00022729"/>
    </source>
</evidence>
<dbReference type="PANTHER" id="PTHR33607:SF2">
    <property type="entry name" value="ENDONUCLEASE-1"/>
    <property type="match status" value="1"/>
</dbReference>
<dbReference type="EMBL" id="JAIUJS010000004">
    <property type="protein sequence ID" value="MCA0153433.1"/>
    <property type="molecule type" value="Genomic_DNA"/>
</dbReference>
<evidence type="ECO:0000259" key="6">
    <source>
        <dbReference type="PROSITE" id="PS50853"/>
    </source>
</evidence>
<evidence type="ECO:0000256" key="4">
    <source>
        <dbReference type="ARBA" id="ARBA00022801"/>
    </source>
</evidence>